<evidence type="ECO:0000313" key="4">
    <source>
        <dbReference type="Proteomes" id="UP000823632"/>
    </source>
</evidence>
<dbReference type="Pfam" id="PF14317">
    <property type="entry name" value="YcxB"/>
    <property type="match status" value="1"/>
</dbReference>
<comment type="caution">
    <text evidence="3">The sequence shown here is derived from an EMBL/GenBank/DDBJ whole genome shotgun (WGS) entry which is preliminary data.</text>
</comment>
<evidence type="ECO:0000313" key="3">
    <source>
        <dbReference type="EMBL" id="MBO8431652.1"/>
    </source>
</evidence>
<feature type="domain" description="YcxB-like C-terminal" evidence="2">
    <location>
        <begin position="143"/>
        <end position="194"/>
    </location>
</feature>
<keyword evidence="1" id="KW-1133">Transmembrane helix</keyword>
<keyword evidence="1" id="KW-0472">Membrane</keyword>
<protein>
    <submittedName>
        <fullName evidence="3">YcxB family protein</fullName>
    </submittedName>
</protein>
<evidence type="ECO:0000256" key="1">
    <source>
        <dbReference type="SAM" id="Phobius"/>
    </source>
</evidence>
<dbReference type="Proteomes" id="UP000823632">
    <property type="component" value="Unassembled WGS sequence"/>
</dbReference>
<reference evidence="3" key="1">
    <citation type="submission" date="2020-10" db="EMBL/GenBank/DDBJ databases">
        <authorList>
            <person name="Gilroy R."/>
        </authorList>
    </citation>
    <scope>NUCLEOTIDE SEQUENCE</scope>
    <source>
        <strain evidence="3">10192</strain>
    </source>
</reference>
<feature type="transmembrane region" description="Helical" evidence="1">
    <location>
        <begin position="37"/>
        <end position="57"/>
    </location>
</feature>
<evidence type="ECO:0000259" key="2">
    <source>
        <dbReference type="Pfam" id="PF14317"/>
    </source>
</evidence>
<gene>
    <name evidence="3" type="ORF">IAC76_09730</name>
</gene>
<dbReference type="AlphaFoldDB" id="A0A9D9DQW5"/>
<organism evidence="3 4">
    <name type="scientific">Candidatus Scatousia excrementipullorum</name>
    <dbReference type="NCBI Taxonomy" id="2840936"/>
    <lineage>
        <taxon>Bacteria</taxon>
        <taxon>Candidatus Scatousia</taxon>
    </lineage>
</organism>
<feature type="transmembrane region" description="Helical" evidence="1">
    <location>
        <begin position="77"/>
        <end position="109"/>
    </location>
</feature>
<sequence length="206" mass="23737">MDKINYTVTLDDCRDYVKYQLKIPRVRKYIMKAPLSLLKICVIVFIVFSLSSIPALWNYWQTLQTTQGLGLSNLLSIIFHFTVLILSVSWPFILIMIVFFAVYFSLYYFDLFHILSKKIYKLLEGGDLSVDLEIKDEGLCAYGKGRSSSVNWNGIIDIYDTGKIFLIFITDYQAVVIPKRAFGNEENAQEFFNLVSSKLADLKKSC</sequence>
<reference evidence="3" key="2">
    <citation type="journal article" date="2021" name="PeerJ">
        <title>Extensive microbial diversity within the chicken gut microbiome revealed by metagenomics and culture.</title>
        <authorList>
            <person name="Gilroy R."/>
            <person name="Ravi A."/>
            <person name="Getino M."/>
            <person name="Pursley I."/>
            <person name="Horton D.L."/>
            <person name="Alikhan N.F."/>
            <person name="Baker D."/>
            <person name="Gharbi K."/>
            <person name="Hall N."/>
            <person name="Watson M."/>
            <person name="Adriaenssens E.M."/>
            <person name="Foster-Nyarko E."/>
            <person name="Jarju S."/>
            <person name="Secka A."/>
            <person name="Antonio M."/>
            <person name="Oren A."/>
            <person name="Chaudhuri R.R."/>
            <person name="La Ragione R."/>
            <person name="Hildebrand F."/>
            <person name="Pallen M.J."/>
        </authorList>
    </citation>
    <scope>NUCLEOTIDE SEQUENCE</scope>
    <source>
        <strain evidence="3">10192</strain>
    </source>
</reference>
<keyword evidence="1" id="KW-0812">Transmembrane</keyword>
<proteinExistence type="predicted"/>
<name>A0A9D9DQW5_9BACT</name>
<dbReference type="InterPro" id="IPR025588">
    <property type="entry name" value="YcxB-like_C"/>
</dbReference>
<dbReference type="EMBL" id="JADIND010000219">
    <property type="protein sequence ID" value="MBO8431652.1"/>
    <property type="molecule type" value="Genomic_DNA"/>
</dbReference>
<accession>A0A9D9DQW5</accession>